<name>A0ABS8G9G6_9ALTE</name>
<feature type="transmembrane region" description="Helical" evidence="1">
    <location>
        <begin position="116"/>
        <end position="142"/>
    </location>
</feature>
<protein>
    <recommendedName>
        <fullName evidence="4">RDD domain-containing protein</fullName>
    </recommendedName>
</protein>
<sequence>MDPKLTQWQQQYQQQTPAVDVAALVAHAQRQQRKEHGLALLDVFAGLAVSLFCLIALVFLAQSWQEQVLYAGLAPIPIGFGLWAYRLRKRHWQQQALDVSHATALKRQQLYNQCRYWQVSAWGVGLLWAGLALTALIVTLGHGDVHPWAVSLAVNAVVLAFTVGRYRVVKARLPLKLKALDGIQSDADP</sequence>
<feature type="transmembrane region" description="Helical" evidence="1">
    <location>
        <begin position="67"/>
        <end position="85"/>
    </location>
</feature>
<evidence type="ECO:0000313" key="3">
    <source>
        <dbReference type="Proteomes" id="UP001520878"/>
    </source>
</evidence>
<accession>A0ABS8G9G6</accession>
<feature type="transmembrane region" description="Helical" evidence="1">
    <location>
        <begin position="148"/>
        <end position="168"/>
    </location>
</feature>
<keyword evidence="1" id="KW-1133">Transmembrane helix</keyword>
<organism evidence="2 3">
    <name type="scientific">Fluctibacter halophilus</name>
    <dbReference type="NCBI Taxonomy" id="226011"/>
    <lineage>
        <taxon>Bacteria</taxon>
        <taxon>Pseudomonadati</taxon>
        <taxon>Pseudomonadota</taxon>
        <taxon>Gammaproteobacteria</taxon>
        <taxon>Alteromonadales</taxon>
        <taxon>Alteromonadaceae</taxon>
        <taxon>Fluctibacter</taxon>
    </lineage>
</organism>
<proteinExistence type="predicted"/>
<evidence type="ECO:0000313" key="2">
    <source>
        <dbReference type="EMBL" id="MCC2616761.1"/>
    </source>
</evidence>
<reference evidence="2 3" key="1">
    <citation type="submission" date="2021-10" db="EMBL/GenBank/DDBJ databases">
        <title>Draft genome of Aestuariibacter halophilus JC2043.</title>
        <authorList>
            <person name="Emsley S.A."/>
            <person name="Pfannmuller K.M."/>
            <person name="Ushijima B."/>
            <person name="Saw J.H."/>
            <person name="Videau P."/>
        </authorList>
    </citation>
    <scope>NUCLEOTIDE SEQUENCE [LARGE SCALE GENOMIC DNA]</scope>
    <source>
        <strain evidence="2 3">JC2043</strain>
    </source>
</reference>
<dbReference type="Proteomes" id="UP001520878">
    <property type="component" value="Unassembled WGS sequence"/>
</dbReference>
<evidence type="ECO:0008006" key="4">
    <source>
        <dbReference type="Google" id="ProtNLM"/>
    </source>
</evidence>
<keyword evidence="1" id="KW-0812">Transmembrane</keyword>
<keyword evidence="1" id="KW-0472">Membrane</keyword>
<comment type="caution">
    <text evidence="2">The sequence shown here is derived from an EMBL/GenBank/DDBJ whole genome shotgun (WGS) entry which is preliminary data.</text>
</comment>
<keyword evidence="3" id="KW-1185">Reference proteome</keyword>
<dbReference type="RefSeq" id="WP_229160395.1">
    <property type="nucleotide sequence ID" value="NZ_JAJEWP010000002.1"/>
</dbReference>
<evidence type="ECO:0000256" key="1">
    <source>
        <dbReference type="SAM" id="Phobius"/>
    </source>
</evidence>
<feature type="transmembrane region" description="Helical" evidence="1">
    <location>
        <begin position="38"/>
        <end position="61"/>
    </location>
</feature>
<dbReference type="EMBL" id="JAJEWP010000002">
    <property type="protein sequence ID" value="MCC2616761.1"/>
    <property type="molecule type" value="Genomic_DNA"/>
</dbReference>
<gene>
    <name evidence="2" type="ORF">LJ739_10955</name>
</gene>